<evidence type="ECO:0000256" key="1">
    <source>
        <dbReference type="ARBA" id="ARBA00004123"/>
    </source>
</evidence>
<dbReference type="AlphaFoldDB" id="A0A835HPU4"/>
<dbReference type="Proteomes" id="UP000631114">
    <property type="component" value="Unassembled WGS sequence"/>
</dbReference>
<dbReference type="SMART" id="SM01019">
    <property type="entry name" value="B3"/>
    <property type="match status" value="1"/>
</dbReference>
<dbReference type="GO" id="GO:0005634">
    <property type="term" value="C:nucleus"/>
    <property type="evidence" value="ECO:0007669"/>
    <property type="project" value="UniProtKB-SubCell"/>
</dbReference>
<dbReference type="InterPro" id="IPR015300">
    <property type="entry name" value="DNA-bd_pseudobarrel_sf"/>
</dbReference>
<keyword evidence="4" id="KW-0804">Transcription</keyword>
<keyword evidence="8" id="KW-1185">Reference proteome</keyword>
<organism evidence="7 8">
    <name type="scientific">Coptis chinensis</name>
    <dbReference type="NCBI Taxonomy" id="261450"/>
    <lineage>
        <taxon>Eukaryota</taxon>
        <taxon>Viridiplantae</taxon>
        <taxon>Streptophyta</taxon>
        <taxon>Embryophyta</taxon>
        <taxon>Tracheophyta</taxon>
        <taxon>Spermatophyta</taxon>
        <taxon>Magnoliopsida</taxon>
        <taxon>Ranunculales</taxon>
        <taxon>Ranunculaceae</taxon>
        <taxon>Coptidoideae</taxon>
        <taxon>Coptis</taxon>
    </lineage>
</organism>
<sequence length="286" mass="32595">MMGKFSFKMVGKKFVEYYSISTGHFLVFKYNGASDFRVLIFDMTACEISYPDEETDDVMLDSGTDGHKRLVGCRVYKGHSAQITEGEATSPTILNMEDEHASSAKQGERVLPIDERHSCAKAYVSPAVNNKALKASNTLKLDHPSFKFVMRSSYARSGYPVPMYFINTYLQGGYNSVRLKVSDGQTWSVRWLDNQYGVQLGSGWVQFVRENNVKERDVCVFELINKKDLCLKFTFSKRWKADDCRSLPSSGALYSNISIEKVLRTADYVTKLCNMDVRRSTMYYDL</sequence>
<dbReference type="OrthoDB" id="623918at2759"/>
<keyword evidence="5" id="KW-0539">Nucleus</keyword>
<dbReference type="Gene3D" id="2.40.330.10">
    <property type="entry name" value="DNA-binding pseudobarrel domain"/>
    <property type="match status" value="2"/>
</dbReference>
<evidence type="ECO:0000256" key="5">
    <source>
        <dbReference type="ARBA" id="ARBA00023242"/>
    </source>
</evidence>
<protein>
    <recommendedName>
        <fullName evidence="6">TF-B3 domain-containing protein</fullName>
    </recommendedName>
</protein>
<evidence type="ECO:0000256" key="3">
    <source>
        <dbReference type="ARBA" id="ARBA00023125"/>
    </source>
</evidence>
<dbReference type="InterPro" id="IPR003340">
    <property type="entry name" value="B3_DNA-bd"/>
</dbReference>
<evidence type="ECO:0000313" key="7">
    <source>
        <dbReference type="EMBL" id="KAF9603495.1"/>
    </source>
</evidence>
<dbReference type="PANTHER" id="PTHR31920:SF37">
    <property type="entry name" value="B3 DOMAIN-CONTAINING TRANSCRIPTION FACTOR VRN1"/>
    <property type="match status" value="1"/>
</dbReference>
<dbReference type="SUPFAM" id="SSF101936">
    <property type="entry name" value="DNA-binding pseudobarrel domain"/>
    <property type="match status" value="2"/>
</dbReference>
<comment type="caution">
    <text evidence="7">The sequence shown here is derived from an EMBL/GenBank/DDBJ whole genome shotgun (WGS) entry which is preliminary data.</text>
</comment>
<name>A0A835HPU4_9MAGN</name>
<dbReference type="PANTHER" id="PTHR31920">
    <property type="entry name" value="B3 DOMAIN-CONTAINING"/>
    <property type="match status" value="1"/>
</dbReference>
<evidence type="ECO:0000313" key="8">
    <source>
        <dbReference type="Proteomes" id="UP000631114"/>
    </source>
</evidence>
<keyword evidence="2" id="KW-0805">Transcription regulation</keyword>
<keyword evidence="3" id="KW-0238">DNA-binding</keyword>
<evidence type="ECO:0000259" key="6">
    <source>
        <dbReference type="PROSITE" id="PS50863"/>
    </source>
</evidence>
<dbReference type="CDD" id="cd10017">
    <property type="entry name" value="B3_DNA"/>
    <property type="match status" value="1"/>
</dbReference>
<dbReference type="EMBL" id="JADFTS010000006">
    <property type="protein sequence ID" value="KAF9603495.1"/>
    <property type="molecule type" value="Genomic_DNA"/>
</dbReference>
<accession>A0A835HPU4</accession>
<comment type="subcellular location">
    <subcellularLocation>
        <location evidence="1">Nucleus</location>
    </subcellularLocation>
</comment>
<evidence type="ECO:0000256" key="4">
    <source>
        <dbReference type="ARBA" id="ARBA00023163"/>
    </source>
</evidence>
<dbReference type="PROSITE" id="PS50863">
    <property type="entry name" value="B3"/>
    <property type="match status" value="1"/>
</dbReference>
<feature type="domain" description="TF-B3" evidence="6">
    <location>
        <begin position="144"/>
        <end position="237"/>
    </location>
</feature>
<reference evidence="7 8" key="1">
    <citation type="submission" date="2020-10" db="EMBL/GenBank/DDBJ databases">
        <title>The Coptis chinensis genome and diversification of protoberbering-type alkaloids.</title>
        <authorList>
            <person name="Wang B."/>
            <person name="Shu S."/>
            <person name="Song C."/>
            <person name="Liu Y."/>
        </authorList>
    </citation>
    <scope>NUCLEOTIDE SEQUENCE [LARGE SCALE GENOMIC DNA]</scope>
    <source>
        <strain evidence="7">HL-2020</strain>
        <tissue evidence="7">Leaf</tissue>
    </source>
</reference>
<dbReference type="InterPro" id="IPR050655">
    <property type="entry name" value="Plant_B3_domain"/>
</dbReference>
<proteinExistence type="predicted"/>
<evidence type="ECO:0000256" key="2">
    <source>
        <dbReference type="ARBA" id="ARBA00023015"/>
    </source>
</evidence>
<gene>
    <name evidence="7" type="ORF">IFM89_036768</name>
</gene>
<dbReference type="GO" id="GO:0003677">
    <property type="term" value="F:DNA binding"/>
    <property type="evidence" value="ECO:0007669"/>
    <property type="project" value="UniProtKB-KW"/>
</dbReference>
<dbReference type="Pfam" id="PF02362">
    <property type="entry name" value="B3"/>
    <property type="match status" value="1"/>
</dbReference>